<protein>
    <recommendedName>
        <fullName evidence="2">DUF2726 domain-containing protein</fullName>
    </recommendedName>
</protein>
<proteinExistence type="predicted"/>
<name>A0A106QCY6_9BURK</name>
<dbReference type="AlphaFoldDB" id="A0A106QCY6"/>
<keyword evidence="1" id="KW-0472">Membrane</keyword>
<evidence type="ECO:0000313" key="3">
    <source>
        <dbReference type="EMBL" id="KWA83932.1"/>
    </source>
</evidence>
<feature type="domain" description="DUF2726" evidence="2">
    <location>
        <begin position="71"/>
        <end position="190"/>
    </location>
</feature>
<gene>
    <name evidence="3" type="ORF">WL29_21435</name>
</gene>
<dbReference type="InterPro" id="IPR024402">
    <property type="entry name" value="DUF2726"/>
</dbReference>
<keyword evidence="1" id="KW-1133">Transmembrane helix</keyword>
<dbReference type="Pfam" id="PF10881">
    <property type="entry name" value="DUF2726"/>
    <property type="match status" value="1"/>
</dbReference>
<sequence length="238" mass="26140">MPDRYQSGSTSSLTELFMAISAFVILVFAFISVGGAVIAYRTYRGREAAPAATVPAEASCAVAQPEFKATPILSSYETRLFLQLTEIFPDAWVFPQVSMAALMNPNVKRRHHKAFWASLSKIVQKRVDFAVYRANLTLLAVVELDDGSHDNPKQKAKDQDRDSLLASVGIPVVRFDTRQWPDKKTIRAALSQYLTEPLTQQANIDAIGLADQASALIGLEPVLSVGSRRRRALAQCAS</sequence>
<dbReference type="Proteomes" id="UP000060630">
    <property type="component" value="Unassembled WGS sequence"/>
</dbReference>
<accession>A0A106QCY6</accession>
<feature type="transmembrane region" description="Helical" evidence="1">
    <location>
        <begin position="16"/>
        <end position="40"/>
    </location>
</feature>
<dbReference type="EMBL" id="LPHD01000049">
    <property type="protein sequence ID" value="KWA83932.1"/>
    <property type="molecule type" value="Genomic_DNA"/>
</dbReference>
<keyword evidence="1" id="KW-0812">Transmembrane</keyword>
<evidence type="ECO:0000256" key="1">
    <source>
        <dbReference type="SAM" id="Phobius"/>
    </source>
</evidence>
<reference evidence="3 4" key="1">
    <citation type="submission" date="2015-11" db="EMBL/GenBank/DDBJ databases">
        <title>Expanding the genomic diversity of Burkholderia species for the development of highly accurate diagnostics.</title>
        <authorList>
            <person name="Sahl J."/>
            <person name="Keim P."/>
            <person name="Wagner D."/>
        </authorList>
    </citation>
    <scope>NUCLEOTIDE SEQUENCE [LARGE SCALE GENOMIC DNA]</scope>
    <source>
        <strain evidence="3 4">MSMB2087WGS</strain>
    </source>
</reference>
<dbReference type="Gene3D" id="3.40.960.10">
    <property type="entry name" value="VSR Endonuclease"/>
    <property type="match status" value="1"/>
</dbReference>
<evidence type="ECO:0000259" key="2">
    <source>
        <dbReference type="Pfam" id="PF10881"/>
    </source>
</evidence>
<evidence type="ECO:0000313" key="4">
    <source>
        <dbReference type="Proteomes" id="UP000060630"/>
    </source>
</evidence>
<comment type="caution">
    <text evidence="3">The sequence shown here is derived from an EMBL/GenBank/DDBJ whole genome shotgun (WGS) entry which is preliminary data.</text>
</comment>
<organism evidence="3 4">
    <name type="scientific">Burkholderia ubonensis</name>
    <dbReference type="NCBI Taxonomy" id="101571"/>
    <lineage>
        <taxon>Bacteria</taxon>
        <taxon>Pseudomonadati</taxon>
        <taxon>Pseudomonadota</taxon>
        <taxon>Betaproteobacteria</taxon>
        <taxon>Burkholderiales</taxon>
        <taxon>Burkholderiaceae</taxon>
        <taxon>Burkholderia</taxon>
        <taxon>Burkholderia cepacia complex</taxon>
    </lineage>
</organism>